<name>A0A841CFR2_9PSEU</name>
<gene>
    <name evidence="1" type="ORF">FHS29_001588</name>
</gene>
<organism evidence="1 2">
    <name type="scientific">Saccharothrix tamanrassetensis</name>
    <dbReference type="NCBI Taxonomy" id="1051531"/>
    <lineage>
        <taxon>Bacteria</taxon>
        <taxon>Bacillati</taxon>
        <taxon>Actinomycetota</taxon>
        <taxon>Actinomycetes</taxon>
        <taxon>Pseudonocardiales</taxon>
        <taxon>Pseudonocardiaceae</taxon>
        <taxon>Saccharothrix</taxon>
    </lineage>
</organism>
<dbReference type="Proteomes" id="UP000547510">
    <property type="component" value="Unassembled WGS sequence"/>
</dbReference>
<dbReference type="RefSeq" id="WP_184689604.1">
    <property type="nucleotide sequence ID" value="NZ_JACHJN010000002.1"/>
</dbReference>
<keyword evidence="2" id="KW-1185">Reference proteome</keyword>
<sequence>MFFRWRPLRRTAVTTCACPTEWPELRADLDGHEVRGVPSPGGSSPLVLMLGLVATCAGCGAHYPHGWAVAERH</sequence>
<comment type="caution">
    <text evidence="1">The sequence shown here is derived from an EMBL/GenBank/DDBJ whole genome shotgun (WGS) entry which is preliminary data.</text>
</comment>
<evidence type="ECO:0000313" key="1">
    <source>
        <dbReference type="EMBL" id="MBB5955018.1"/>
    </source>
</evidence>
<accession>A0A841CFR2</accession>
<evidence type="ECO:0000313" key="2">
    <source>
        <dbReference type="Proteomes" id="UP000547510"/>
    </source>
</evidence>
<proteinExistence type="predicted"/>
<protein>
    <submittedName>
        <fullName evidence="1">Uncharacterized protein</fullName>
    </submittedName>
</protein>
<dbReference type="AlphaFoldDB" id="A0A841CFR2"/>
<reference evidence="1 2" key="1">
    <citation type="submission" date="2020-08" db="EMBL/GenBank/DDBJ databases">
        <title>Genomic Encyclopedia of Type Strains, Phase III (KMG-III): the genomes of soil and plant-associated and newly described type strains.</title>
        <authorList>
            <person name="Whitman W."/>
        </authorList>
    </citation>
    <scope>NUCLEOTIDE SEQUENCE [LARGE SCALE GENOMIC DNA]</scope>
    <source>
        <strain evidence="1 2">CECT 8640</strain>
    </source>
</reference>
<dbReference type="EMBL" id="JACHJN010000002">
    <property type="protein sequence ID" value="MBB5955018.1"/>
    <property type="molecule type" value="Genomic_DNA"/>
</dbReference>